<feature type="non-terminal residue" evidence="1">
    <location>
        <position position="34"/>
    </location>
</feature>
<organism evidence="1">
    <name type="scientific">marine sediment metagenome</name>
    <dbReference type="NCBI Taxonomy" id="412755"/>
    <lineage>
        <taxon>unclassified sequences</taxon>
        <taxon>metagenomes</taxon>
        <taxon>ecological metagenomes</taxon>
    </lineage>
</organism>
<evidence type="ECO:0000313" key="1">
    <source>
        <dbReference type="EMBL" id="GAH78484.1"/>
    </source>
</evidence>
<accession>X1JJP2</accession>
<protein>
    <submittedName>
        <fullName evidence="1">Uncharacterized protein</fullName>
    </submittedName>
</protein>
<name>X1JJP2_9ZZZZ</name>
<dbReference type="AlphaFoldDB" id="X1JJP2"/>
<dbReference type="EMBL" id="BARU01043166">
    <property type="protein sequence ID" value="GAH78484.1"/>
    <property type="molecule type" value="Genomic_DNA"/>
</dbReference>
<sequence length="34" mass="3794">MAVIEKTWTVEAKGVGFPDYTREVSLGRERPGLT</sequence>
<proteinExistence type="predicted"/>
<comment type="caution">
    <text evidence="1">The sequence shown here is derived from an EMBL/GenBank/DDBJ whole genome shotgun (WGS) entry which is preliminary data.</text>
</comment>
<gene>
    <name evidence="1" type="ORF">S03H2_66158</name>
</gene>
<reference evidence="1" key="1">
    <citation type="journal article" date="2014" name="Front. Microbiol.">
        <title>High frequency of phylogenetically diverse reductive dehalogenase-homologous genes in deep subseafloor sedimentary metagenomes.</title>
        <authorList>
            <person name="Kawai M."/>
            <person name="Futagami T."/>
            <person name="Toyoda A."/>
            <person name="Takaki Y."/>
            <person name="Nishi S."/>
            <person name="Hori S."/>
            <person name="Arai W."/>
            <person name="Tsubouchi T."/>
            <person name="Morono Y."/>
            <person name="Uchiyama I."/>
            <person name="Ito T."/>
            <person name="Fujiyama A."/>
            <person name="Inagaki F."/>
            <person name="Takami H."/>
        </authorList>
    </citation>
    <scope>NUCLEOTIDE SEQUENCE</scope>
    <source>
        <strain evidence="1">Expedition CK06-06</strain>
    </source>
</reference>